<proteinExistence type="predicted"/>
<name>A0ABR2RUS8_9ROSI</name>
<evidence type="ECO:0000313" key="2">
    <source>
        <dbReference type="EMBL" id="KAK9016652.1"/>
    </source>
</evidence>
<protein>
    <submittedName>
        <fullName evidence="2">Uncharacterized protein</fullName>
    </submittedName>
</protein>
<dbReference type="EMBL" id="JBBPBN010000020">
    <property type="protein sequence ID" value="KAK9016652.1"/>
    <property type="molecule type" value="Genomic_DNA"/>
</dbReference>
<evidence type="ECO:0000256" key="1">
    <source>
        <dbReference type="SAM" id="SignalP"/>
    </source>
</evidence>
<dbReference type="Proteomes" id="UP001396334">
    <property type="component" value="Unassembled WGS sequence"/>
</dbReference>
<sequence length="91" mass="9855">MVYHGLVSASIFIVCCLTAFADAATLGSDEVDALRSIGRTLGKNDWDFSVDPCNGTSGWQDQPLSDDSDYANNVTCDCTFNNNNTCHVTHM</sequence>
<feature type="chain" id="PRO_5047011231" evidence="1">
    <location>
        <begin position="24"/>
        <end position="91"/>
    </location>
</feature>
<accession>A0ABR2RUS8</accession>
<reference evidence="2 3" key="1">
    <citation type="journal article" date="2024" name="G3 (Bethesda)">
        <title>Genome assembly of Hibiscus sabdariffa L. provides insights into metabolisms of medicinal natural products.</title>
        <authorList>
            <person name="Kim T."/>
        </authorList>
    </citation>
    <scope>NUCLEOTIDE SEQUENCE [LARGE SCALE GENOMIC DNA]</scope>
    <source>
        <strain evidence="2">TK-2024</strain>
        <tissue evidence="2">Old leaves</tissue>
    </source>
</reference>
<gene>
    <name evidence="2" type="ORF">V6N11_079147</name>
</gene>
<keyword evidence="1" id="KW-0732">Signal</keyword>
<evidence type="ECO:0000313" key="3">
    <source>
        <dbReference type="Proteomes" id="UP001396334"/>
    </source>
</evidence>
<organism evidence="2 3">
    <name type="scientific">Hibiscus sabdariffa</name>
    <name type="common">roselle</name>
    <dbReference type="NCBI Taxonomy" id="183260"/>
    <lineage>
        <taxon>Eukaryota</taxon>
        <taxon>Viridiplantae</taxon>
        <taxon>Streptophyta</taxon>
        <taxon>Embryophyta</taxon>
        <taxon>Tracheophyta</taxon>
        <taxon>Spermatophyta</taxon>
        <taxon>Magnoliopsida</taxon>
        <taxon>eudicotyledons</taxon>
        <taxon>Gunneridae</taxon>
        <taxon>Pentapetalae</taxon>
        <taxon>rosids</taxon>
        <taxon>malvids</taxon>
        <taxon>Malvales</taxon>
        <taxon>Malvaceae</taxon>
        <taxon>Malvoideae</taxon>
        <taxon>Hibiscus</taxon>
    </lineage>
</organism>
<keyword evidence="3" id="KW-1185">Reference proteome</keyword>
<feature type="signal peptide" evidence="1">
    <location>
        <begin position="1"/>
        <end position="23"/>
    </location>
</feature>
<comment type="caution">
    <text evidence="2">The sequence shown here is derived from an EMBL/GenBank/DDBJ whole genome shotgun (WGS) entry which is preliminary data.</text>
</comment>